<evidence type="ECO:0000259" key="1">
    <source>
        <dbReference type="Pfam" id="PF14746"/>
    </source>
</evidence>
<accession>A0A8S1RR81</accession>
<keyword evidence="3" id="KW-1185">Reference proteome</keyword>
<comment type="caution">
    <text evidence="2">The sequence shown here is derived from an EMBL/GenBank/DDBJ whole genome shotgun (WGS) entry which is preliminary data.</text>
</comment>
<proteinExistence type="predicted"/>
<dbReference type="InterPro" id="IPR028283">
    <property type="entry name" value="WASH-7_C"/>
</dbReference>
<evidence type="ECO:0000313" key="3">
    <source>
        <dbReference type="Proteomes" id="UP000692954"/>
    </source>
</evidence>
<organism evidence="2 3">
    <name type="scientific">Paramecium sonneborni</name>
    <dbReference type="NCBI Taxonomy" id="65129"/>
    <lineage>
        <taxon>Eukaryota</taxon>
        <taxon>Sar</taxon>
        <taxon>Alveolata</taxon>
        <taxon>Ciliophora</taxon>
        <taxon>Intramacronucleata</taxon>
        <taxon>Oligohymenophorea</taxon>
        <taxon>Peniculida</taxon>
        <taxon>Parameciidae</taxon>
        <taxon>Paramecium</taxon>
    </lineage>
</organism>
<gene>
    <name evidence="2" type="ORF">PSON_ATCC_30995.1.T2620002</name>
</gene>
<dbReference type="AlphaFoldDB" id="A0A8S1RR81"/>
<name>A0A8S1RR81_9CILI</name>
<feature type="domain" description="WASH complex subunit 7 C-terminal" evidence="1">
    <location>
        <begin position="59"/>
        <end position="96"/>
    </location>
</feature>
<dbReference type="EMBL" id="CAJJDN010000262">
    <property type="protein sequence ID" value="CAD8130087.1"/>
    <property type="molecule type" value="Genomic_DNA"/>
</dbReference>
<reference evidence="2" key="1">
    <citation type="submission" date="2021-01" db="EMBL/GenBank/DDBJ databases">
        <authorList>
            <consortium name="Genoscope - CEA"/>
            <person name="William W."/>
        </authorList>
    </citation>
    <scope>NUCLEOTIDE SEQUENCE</scope>
</reference>
<dbReference type="Proteomes" id="UP000692954">
    <property type="component" value="Unassembled WGS sequence"/>
</dbReference>
<sequence length="139" mass="16699">MLIPKNQNILQQELDLVIIIFIQYSITDATVCTAKKLEELQIDFMRREDWFDIFLLQEISIENEHLSLFYLNVPTLTLNFIEKSQFIKIKQGKRTQLLKSLLLMMVFYFRHSIFLRIIRLKSIILYSSLEKLNQKQIRS</sequence>
<dbReference type="Pfam" id="PF14746">
    <property type="entry name" value="WASH-7_C"/>
    <property type="match status" value="1"/>
</dbReference>
<evidence type="ECO:0000313" key="2">
    <source>
        <dbReference type="EMBL" id="CAD8130087.1"/>
    </source>
</evidence>
<protein>
    <recommendedName>
        <fullName evidence="1">WASH complex subunit 7 C-terminal domain-containing protein</fullName>
    </recommendedName>
</protein>